<dbReference type="RefSeq" id="WP_221598027.1">
    <property type="nucleotide sequence ID" value="NZ_JAIGNQ010000002.1"/>
</dbReference>
<reference evidence="2 3" key="1">
    <citation type="submission" date="2021-08" db="EMBL/GenBank/DDBJ databases">
        <title>Comparative Genomics Analysis of the Genus Qipengyuania Reveals Extensive Genetic Diversity and Metabolic Versatility, Including the Description of Fifteen Novel Species.</title>
        <authorList>
            <person name="Liu Y."/>
        </authorList>
    </citation>
    <scope>NUCLEOTIDE SEQUENCE [LARGE SCALE GENOMIC DNA]</scope>
    <source>
        <strain evidence="2 3">GH25</strain>
    </source>
</reference>
<keyword evidence="1" id="KW-1133">Transmembrane helix</keyword>
<organism evidence="2 3">
    <name type="scientific">Qipengyuania pacifica</name>
    <dbReference type="NCBI Taxonomy" id="2860199"/>
    <lineage>
        <taxon>Bacteria</taxon>
        <taxon>Pseudomonadati</taxon>
        <taxon>Pseudomonadota</taxon>
        <taxon>Alphaproteobacteria</taxon>
        <taxon>Sphingomonadales</taxon>
        <taxon>Erythrobacteraceae</taxon>
        <taxon>Qipengyuania</taxon>
    </lineage>
</organism>
<dbReference type="Proteomes" id="UP000776651">
    <property type="component" value="Unassembled WGS sequence"/>
</dbReference>
<proteinExistence type="predicted"/>
<keyword evidence="1" id="KW-0472">Membrane</keyword>
<comment type="caution">
    <text evidence="2">The sequence shown here is derived from an EMBL/GenBank/DDBJ whole genome shotgun (WGS) entry which is preliminary data.</text>
</comment>
<evidence type="ECO:0000313" key="2">
    <source>
        <dbReference type="EMBL" id="MBX7488733.1"/>
    </source>
</evidence>
<evidence type="ECO:0000313" key="3">
    <source>
        <dbReference type="Proteomes" id="UP000776651"/>
    </source>
</evidence>
<keyword evidence="1" id="KW-0812">Transmembrane</keyword>
<name>A0ABS7JJ11_9SPHN</name>
<feature type="transmembrane region" description="Helical" evidence="1">
    <location>
        <begin position="20"/>
        <end position="43"/>
    </location>
</feature>
<evidence type="ECO:0000256" key="1">
    <source>
        <dbReference type="SAM" id="Phobius"/>
    </source>
</evidence>
<gene>
    <name evidence="2" type="ORF">K3177_09415</name>
</gene>
<keyword evidence="3" id="KW-1185">Reference proteome</keyword>
<sequence>MTELGTYLKSAFETFETVSALIVLFASLYAVWLWLRGLLPVLLRLGNGLAKRRIAIFAKGDVVDSLEGLFADSKIFDCKNIIRISHIGDLGRAEPASVFLVYWPDWSGDLDQILAQKRDATALIVYAPQGSGFLPPDAISLLERERNVTLANLRGRLLNDVVVSLITSGYEKG</sequence>
<protein>
    <submittedName>
        <fullName evidence="2">Uncharacterized protein</fullName>
    </submittedName>
</protein>
<dbReference type="EMBL" id="JAIGNQ010000002">
    <property type="protein sequence ID" value="MBX7488733.1"/>
    <property type="molecule type" value="Genomic_DNA"/>
</dbReference>
<accession>A0ABS7JJ11</accession>